<evidence type="ECO:0000256" key="1">
    <source>
        <dbReference type="SAM" id="MobiDB-lite"/>
    </source>
</evidence>
<comment type="caution">
    <text evidence="3">The sequence shown here is derived from an EMBL/GenBank/DDBJ whole genome shotgun (WGS) entry which is preliminary data.</text>
</comment>
<dbReference type="AlphaFoldDB" id="A0A9W8ZXY6"/>
<evidence type="ECO:0000313" key="3">
    <source>
        <dbReference type="EMBL" id="KAJ4469291.1"/>
    </source>
</evidence>
<feature type="region of interest" description="Disordered" evidence="1">
    <location>
        <begin position="1"/>
        <end position="25"/>
    </location>
</feature>
<evidence type="ECO:0000256" key="2">
    <source>
        <dbReference type="SAM" id="Phobius"/>
    </source>
</evidence>
<feature type="region of interest" description="Disordered" evidence="1">
    <location>
        <begin position="210"/>
        <end position="250"/>
    </location>
</feature>
<keyword evidence="2" id="KW-0812">Transmembrane</keyword>
<keyword evidence="4" id="KW-1185">Reference proteome</keyword>
<accession>A0A9W8ZXY6</accession>
<gene>
    <name evidence="3" type="ORF">J3R30DRAFT_3409767</name>
</gene>
<dbReference type="EMBL" id="JAOTPV010000033">
    <property type="protein sequence ID" value="KAJ4469291.1"/>
    <property type="molecule type" value="Genomic_DNA"/>
</dbReference>
<reference evidence="3" key="1">
    <citation type="submission" date="2022-08" db="EMBL/GenBank/DDBJ databases">
        <title>A Global Phylogenomic Analysis of the Shiitake Genus Lentinula.</title>
        <authorList>
            <consortium name="DOE Joint Genome Institute"/>
            <person name="Sierra-Patev S."/>
            <person name="Min B."/>
            <person name="Naranjo-Ortiz M."/>
            <person name="Looney B."/>
            <person name="Konkel Z."/>
            <person name="Slot J.C."/>
            <person name="Sakamoto Y."/>
            <person name="Steenwyk J.L."/>
            <person name="Rokas A."/>
            <person name="Carro J."/>
            <person name="Camarero S."/>
            <person name="Ferreira P."/>
            <person name="Molpeceres G."/>
            <person name="Ruiz-Duenas F.J."/>
            <person name="Serrano A."/>
            <person name="Henrissat B."/>
            <person name="Drula E."/>
            <person name="Hughes K.W."/>
            <person name="Mata J.L."/>
            <person name="Ishikawa N.K."/>
            <person name="Vargas-Isla R."/>
            <person name="Ushijima S."/>
            <person name="Smith C.A."/>
            <person name="Ahrendt S."/>
            <person name="Andreopoulos W."/>
            <person name="He G."/>
            <person name="Labutti K."/>
            <person name="Lipzen A."/>
            <person name="Ng V."/>
            <person name="Riley R."/>
            <person name="Sandor L."/>
            <person name="Barry K."/>
            <person name="Martinez A.T."/>
            <person name="Xiao Y."/>
            <person name="Gibbons J.G."/>
            <person name="Terashima K."/>
            <person name="Grigoriev I.V."/>
            <person name="Hibbett D.S."/>
        </authorList>
    </citation>
    <scope>NUCLEOTIDE SEQUENCE</scope>
    <source>
        <strain evidence="3">JLM2183</strain>
    </source>
</reference>
<keyword evidence="2" id="KW-0472">Membrane</keyword>
<keyword evidence="2" id="KW-1133">Transmembrane helix</keyword>
<feature type="transmembrane region" description="Helical" evidence="2">
    <location>
        <begin position="35"/>
        <end position="55"/>
    </location>
</feature>
<name>A0A9W8ZXY6_9AGAR</name>
<protein>
    <submittedName>
        <fullName evidence="3">Uncharacterized protein</fullName>
    </submittedName>
</protein>
<organism evidence="3 4">
    <name type="scientific">Lentinula aciculospora</name>
    <dbReference type="NCBI Taxonomy" id="153920"/>
    <lineage>
        <taxon>Eukaryota</taxon>
        <taxon>Fungi</taxon>
        <taxon>Dikarya</taxon>
        <taxon>Basidiomycota</taxon>
        <taxon>Agaricomycotina</taxon>
        <taxon>Agaricomycetes</taxon>
        <taxon>Agaricomycetidae</taxon>
        <taxon>Agaricales</taxon>
        <taxon>Marasmiineae</taxon>
        <taxon>Omphalotaceae</taxon>
        <taxon>Lentinula</taxon>
    </lineage>
</organism>
<dbReference type="Proteomes" id="UP001150266">
    <property type="component" value="Unassembled WGS sequence"/>
</dbReference>
<proteinExistence type="predicted"/>
<evidence type="ECO:0000313" key="4">
    <source>
        <dbReference type="Proteomes" id="UP001150266"/>
    </source>
</evidence>
<sequence>MFTSSTTTTTASGSRSTTTGNTPGGLIAVTSTQPLVLLFLALGLLATISMTILGLRHANYLRAERGVTWGEGGIASDRNIGTSRLDDARPSPTLWDLSICMKSTGLNDVEHDDKTGEVKKRRERGGDATLGASKMFFGLGNDYDNRENKDEFVSTSAFFELRFPPTLNHLPILLPRLHRSRILRPSRQPMFEFSQQEHEEVITGMTMIPRSGTYDAEEGPQVWDREEGRRWRGNAKRSDSDSLDDPGRHRHDTGAFQIAIAIAMPIRKVVDGGPPRMYEFDLGTCTTNAA</sequence>
<feature type="compositionally biased region" description="Basic and acidic residues" evidence="1">
    <location>
        <begin position="223"/>
        <end position="240"/>
    </location>
</feature>